<dbReference type="OrthoDB" id="1711508at2759"/>
<keyword evidence="1" id="KW-0813">Transport</keyword>
<dbReference type="InterPro" id="IPR036412">
    <property type="entry name" value="HAD-like_sf"/>
</dbReference>
<comment type="subunit">
    <text evidence="1">Component of the TIM23 complex.</text>
</comment>
<proteinExistence type="inferred from homology"/>
<dbReference type="EMBL" id="JAAAIN010000069">
    <property type="protein sequence ID" value="KAG0321275.1"/>
    <property type="molecule type" value="Genomic_DNA"/>
</dbReference>
<evidence type="ECO:0000313" key="5">
    <source>
        <dbReference type="Proteomes" id="UP000823405"/>
    </source>
</evidence>
<feature type="compositionally biased region" description="Polar residues" evidence="2">
    <location>
        <begin position="1"/>
        <end position="11"/>
    </location>
</feature>
<accession>A0A9P6UVN5</accession>
<protein>
    <recommendedName>
        <fullName evidence="1">Mitochondrial import inner membrane translocase subunit TIM50</fullName>
    </recommendedName>
</protein>
<keyword evidence="1" id="KW-0496">Mitochondrion</keyword>
<dbReference type="InterPro" id="IPR023214">
    <property type="entry name" value="HAD_sf"/>
</dbReference>
<comment type="caution">
    <text evidence="4">The sequence shown here is derived from an EMBL/GenBank/DDBJ whole genome shotgun (WGS) entry which is preliminary data.</text>
</comment>
<keyword evidence="5" id="KW-1185">Reference proteome</keyword>
<feature type="domain" description="FCP1 homology" evidence="3">
    <location>
        <begin position="80"/>
        <end position="280"/>
    </location>
</feature>
<feature type="region of interest" description="Disordered" evidence="2">
    <location>
        <begin position="1"/>
        <end position="23"/>
    </location>
</feature>
<evidence type="ECO:0000256" key="2">
    <source>
        <dbReference type="SAM" id="MobiDB-lite"/>
    </source>
</evidence>
<dbReference type="AlphaFoldDB" id="A0A9P6UVN5"/>
<dbReference type="InterPro" id="IPR004274">
    <property type="entry name" value="FCP1_dom"/>
</dbReference>
<evidence type="ECO:0000259" key="3">
    <source>
        <dbReference type="PROSITE" id="PS50969"/>
    </source>
</evidence>
<organism evidence="4 5">
    <name type="scientific">Linnemannia gamsii</name>
    <dbReference type="NCBI Taxonomy" id="64522"/>
    <lineage>
        <taxon>Eukaryota</taxon>
        <taxon>Fungi</taxon>
        <taxon>Fungi incertae sedis</taxon>
        <taxon>Mucoromycota</taxon>
        <taxon>Mortierellomycotina</taxon>
        <taxon>Mortierellomycetes</taxon>
        <taxon>Mortierellales</taxon>
        <taxon>Mortierellaceae</taxon>
        <taxon>Linnemannia</taxon>
    </lineage>
</organism>
<dbReference type="PROSITE" id="PS50969">
    <property type="entry name" value="FCP1"/>
    <property type="match status" value="1"/>
</dbReference>
<dbReference type="SMART" id="SM00577">
    <property type="entry name" value="CPDc"/>
    <property type="match status" value="1"/>
</dbReference>
<dbReference type="Gene3D" id="3.40.50.1000">
    <property type="entry name" value="HAD superfamily/HAD-like"/>
    <property type="match status" value="1"/>
</dbReference>
<name>A0A9P6UVN5_9FUNG</name>
<dbReference type="Proteomes" id="UP000823405">
    <property type="component" value="Unassembled WGS sequence"/>
</dbReference>
<reference evidence="4" key="1">
    <citation type="journal article" date="2020" name="Fungal Divers.">
        <title>Resolving the Mortierellaceae phylogeny through synthesis of multi-gene phylogenetics and phylogenomics.</title>
        <authorList>
            <person name="Vandepol N."/>
            <person name="Liber J."/>
            <person name="Desiro A."/>
            <person name="Na H."/>
            <person name="Kennedy M."/>
            <person name="Barry K."/>
            <person name="Grigoriev I.V."/>
            <person name="Miller A.N."/>
            <person name="O'Donnell K."/>
            <person name="Stajich J.E."/>
            <person name="Bonito G."/>
        </authorList>
    </citation>
    <scope>NUCLEOTIDE SEQUENCE</scope>
    <source>
        <strain evidence="4">NVP60</strain>
    </source>
</reference>
<dbReference type="GO" id="GO:0005744">
    <property type="term" value="C:TIM23 mitochondrial import inner membrane translocase complex"/>
    <property type="evidence" value="ECO:0007669"/>
    <property type="project" value="UniProtKB-UniRule"/>
</dbReference>
<keyword evidence="1" id="KW-0811">Translocation</keyword>
<dbReference type="GO" id="GO:0015031">
    <property type="term" value="P:protein transport"/>
    <property type="evidence" value="ECO:0007669"/>
    <property type="project" value="UniProtKB-KW"/>
</dbReference>
<dbReference type="SUPFAM" id="SSF56784">
    <property type="entry name" value="HAD-like"/>
    <property type="match status" value="1"/>
</dbReference>
<dbReference type="Pfam" id="PF03031">
    <property type="entry name" value="NIF"/>
    <property type="match status" value="2"/>
</dbReference>
<keyword evidence="1" id="KW-0809">Transit peptide</keyword>
<evidence type="ECO:0000256" key="1">
    <source>
        <dbReference type="RuleBase" id="RU365079"/>
    </source>
</evidence>
<gene>
    <name evidence="4" type="ORF">BGZ97_011705</name>
</gene>
<dbReference type="PANTHER" id="PTHR12210">
    <property type="entry name" value="DULLARD PROTEIN PHOSPHATASE"/>
    <property type="match status" value="1"/>
</dbReference>
<keyword evidence="1" id="KW-0653">Protein transport</keyword>
<sequence>MSQPPTRSSTAKPAPVHAATKGAWTTLREPQQKTTSTITATGPTPVYYNASTKTFYPSTPIRSITPLYTPIALQDPVTVTKPRTLLVVLDLNGTLFYRAKNNKRNVTPRPHLQAFLDFIFEHCKVMVWSSAQPHSVDAMLSCGFGDRVPKLDRVWTRKDFRLSEHDYNKKVLTIKDLEFIWDAIKAEKASTLVKGSVTAAAAVAVPPPLKGSVDDKKKAPEEEDEAEVFDQTNTVLIDDSFDKVQLQPYNGVQLLDFDEDLARAGTDCELLKVRRYLETLIYQKNVSAYMRVHPFDSNAPLHEDDVEVAKKNNDTKNAVEADEMANLASRLEKSSI</sequence>
<dbReference type="InterPro" id="IPR050365">
    <property type="entry name" value="TIM50"/>
</dbReference>
<comment type="function">
    <text evidence="1">Essential component of the TIM23 complex, a complex that mediates the translocation of transit peptide-containing proteins across the mitochondrial inner membrane.</text>
</comment>
<evidence type="ECO:0000313" key="4">
    <source>
        <dbReference type="EMBL" id="KAG0321275.1"/>
    </source>
</evidence>
<comment type="similarity">
    <text evidence="1">Belongs to the TIM50 family.</text>
</comment>
<comment type="subcellular location">
    <subcellularLocation>
        <location evidence="1">Mitochondrion inner membrane</location>
        <topology evidence="1">Single-pass membrane protein</topology>
    </subcellularLocation>
</comment>